<dbReference type="Proteomes" id="UP000054248">
    <property type="component" value="Unassembled WGS sequence"/>
</dbReference>
<evidence type="ECO:0000313" key="2">
    <source>
        <dbReference type="Proteomes" id="UP000054248"/>
    </source>
</evidence>
<protein>
    <recommendedName>
        <fullName evidence="3">DUF4219 domain-containing protein</fullName>
    </recommendedName>
</protein>
<name>A0A0C3Q2E7_9AGAM</name>
<sequence length="103" mass="11486">MSAPIVTLTEGNWAEWSEYIHTRLSVLAAWECVDPGWSVPITTTPKDAAERKELREWSKCQAIALGGIPESISPANKRLVKGKNAKDAYELLKTTYNKPDDAR</sequence>
<gene>
    <name evidence="1" type="ORF">M407DRAFT_33775</name>
</gene>
<dbReference type="HOGENOM" id="CLU_2265706_0_0_1"/>
<accession>A0A0C3Q2E7</accession>
<dbReference type="EMBL" id="KN823528">
    <property type="protein sequence ID" value="KIO16574.1"/>
    <property type="molecule type" value="Genomic_DNA"/>
</dbReference>
<proteinExistence type="predicted"/>
<reference evidence="1 2" key="1">
    <citation type="submission" date="2014-04" db="EMBL/GenBank/DDBJ databases">
        <authorList>
            <consortium name="DOE Joint Genome Institute"/>
            <person name="Kuo A."/>
            <person name="Girlanda M."/>
            <person name="Perotto S."/>
            <person name="Kohler A."/>
            <person name="Nagy L.G."/>
            <person name="Floudas D."/>
            <person name="Copeland A."/>
            <person name="Barry K.W."/>
            <person name="Cichocki N."/>
            <person name="Veneault-Fourrey C."/>
            <person name="LaButti K."/>
            <person name="Lindquist E.A."/>
            <person name="Lipzen A."/>
            <person name="Lundell T."/>
            <person name="Morin E."/>
            <person name="Murat C."/>
            <person name="Sun H."/>
            <person name="Tunlid A."/>
            <person name="Henrissat B."/>
            <person name="Grigoriev I.V."/>
            <person name="Hibbett D.S."/>
            <person name="Martin F."/>
            <person name="Nordberg H.P."/>
            <person name="Cantor M.N."/>
            <person name="Hua S.X."/>
        </authorList>
    </citation>
    <scope>NUCLEOTIDE SEQUENCE [LARGE SCALE GENOMIC DNA]</scope>
    <source>
        <strain evidence="1 2">MUT 4182</strain>
    </source>
</reference>
<evidence type="ECO:0000313" key="1">
    <source>
        <dbReference type="EMBL" id="KIO16574.1"/>
    </source>
</evidence>
<dbReference type="OrthoDB" id="3324679at2759"/>
<keyword evidence="2" id="KW-1185">Reference proteome</keyword>
<evidence type="ECO:0008006" key="3">
    <source>
        <dbReference type="Google" id="ProtNLM"/>
    </source>
</evidence>
<reference evidence="2" key="2">
    <citation type="submission" date="2015-01" db="EMBL/GenBank/DDBJ databases">
        <title>Evolutionary Origins and Diversification of the Mycorrhizal Mutualists.</title>
        <authorList>
            <consortium name="DOE Joint Genome Institute"/>
            <consortium name="Mycorrhizal Genomics Consortium"/>
            <person name="Kohler A."/>
            <person name="Kuo A."/>
            <person name="Nagy L.G."/>
            <person name="Floudas D."/>
            <person name="Copeland A."/>
            <person name="Barry K.W."/>
            <person name="Cichocki N."/>
            <person name="Veneault-Fourrey C."/>
            <person name="LaButti K."/>
            <person name="Lindquist E.A."/>
            <person name="Lipzen A."/>
            <person name="Lundell T."/>
            <person name="Morin E."/>
            <person name="Murat C."/>
            <person name="Riley R."/>
            <person name="Ohm R."/>
            <person name="Sun H."/>
            <person name="Tunlid A."/>
            <person name="Henrissat B."/>
            <person name="Grigoriev I.V."/>
            <person name="Hibbett D.S."/>
            <person name="Martin F."/>
        </authorList>
    </citation>
    <scope>NUCLEOTIDE SEQUENCE [LARGE SCALE GENOMIC DNA]</scope>
    <source>
        <strain evidence="2">MUT 4182</strain>
    </source>
</reference>
<dbReference type="AlphaFoldDB" id="A0A0C3Q2E7"/>
<organism evidence="1 2">
    <name type="scientific">Tulasnella calospora MUT 4182</name>
    <dbReference type="NCBI Taxonomy" id="1051891"/>
    <lineage>
        <taxon>Eukaryota</taxon>
        <taxon>Fungi</taxon>
        <taxon>Dikarya</taxon>
        <taxon>Basidiomycota</taxon>
        <taxon>Agaricomycotina</taxon>
        <taxon>Agaricomycetes</taxon>
        <taxon>Cantharellales</taxon>
        <taxon>Tulasnellaceae</taxon>
        <taxon>Tulasnella</taxon>
    </lineage>
</organism>